<organism evidence="2 3">
    <name type="scientific">Candidatus Cryptobacteroides merdipullorum</name>
    <dbReference type="NCBI Taxonomy" id="2840771"/>
    <lineage>
        <taxon>Bacteria</taxon>
        <taxon>Pseudomonadati</taxon>
        <taxon>Bacteroidota</taxon>
        <taxon>Bacteroidia</taxon>
        <taxon>Bacteroidales</taxon>
        <taxon>Candidatus Cryptobacteroides</taxon>
    </lineage>
</organism>
<keyword evidence="1" id="KW-0732">Signal</keyword>
<name>A0A9D1GMU4_9BACT</name>
<dbReference type="Gene3D" id="3.30.1150.10">
    <property type="match status" value="1"/>
</dbReference>
<evidence type="ECO:0000313" key="3">
    <source>
        <dbReference type="Proteomes" id="UP000886881"/>
    </source>
</evidence>
<dbReference type="Gene3D" id="3.40.30.10">
    <property type="entry name" value="Glutaredoxin"/>
    <property type="match status" value="1"/>
</dbReference>
<evidence type="ECO:0000313" key="2">
    <source>
        <dbReference type="EMBL" id="HIT47073.1"/>
    </source>
</evidence>
<gene>
    <name evidence="2" type="ORF">IAC35_04360</name>
</gene>
<sequence length="307" mass="34279">MNTIIESVLKRLFPALLCVFSLAAGHSAYAQVPGSTPYSGIETKPSFMGAENNSLNEFRSWIEDRLQLNDKLESSRIFFSVIVGEDGRVSGFEVIRDDTGDPALRADLERVVAMSPRWAPGLQREIPQSVSVTLYVDFMRPDLLAEKRNRAAGEKRRQEEQKDIEASASEKRFIENLVAMGADPETAVIEDISGLGPVISAATKPVVVIYFKNPLHRPCANLIKQWNGVLADYAGKYDLRAVYSRLSFSSGFEDYPASAQFAEEFGLTAYPVTVFFYDRMGDYECFTGFDPEKIPAWFGGMMEKADF</sequence>
<feature type="signal peptide" evidence="1">
    <location>
        <begin position="1"/>
        <end position="30"/>
    </location>
</feature>
<dbReference type="SUPFAM" id="SSF52833">
    <property type="entry name" value="Thioredoxin-like"/>
    <property type="match status" value="1"/>
</dbReference>
<dbReference type="SUPFAM" id="SSF74653">
    <property type="entry name" value="TolA/TonB C-terminal domain"/>
    <property type="match status" value="1"/>
</dbReference>
<evidence type="ECO:0000256" key="1">
    <source>
        <dbReference type="SAM" id="SignalP"/>
    </source>
</evidence>
<dbReference type="AlphaFoldDB" id="A0A9D1GMU4"/>
<comment type="caution">
    <text evidence="2">The sequence shown here is derived from an EMBL/GenBank/DDBJ whole genome shotgun (WGS) entry which is preliminary data.</text>
</comment>
<protein>
    <submittedName>
        <fullName evidence="2">Uncharacterized protein</fullName>
    </submittedName>
</protein>
<reference evidence="2" key="1">
    <citation type="submission" date="2020-10" db="EMBL/GenBank/DDBJ databases">
        <authorList>
            <person name="Gilroy R."/>
        </authorList>
    </citation>
    <scope>NUCLEOTIDE SEQUENCE</scope>
    <source>
        <strain evidence="2">ChiHecec2B26-709</strain>
    </source>
</reference>
<dbReference type="EMBL" id="DVLC01000082">
    <property type="protein sequence ID" value="HIT47073.1"/>
    <property type="molecule type" value="Genomic_DNA"/>
</dbReference>
<dbReference type="InterPro" id="IPR036249">
    <property type="entry name" value="Thioredoxin-like_sf"/>
</dbReference>
<dbReference type="Proteomes" id="UP000886881">
    <property type="component" value="Unassembled WGS sequence"/>
</dbReference>
<reference evidence="2" key="2">
    <citation type="journal article" date="2021" name="PeerJ">
        <title>Extensive microbial diversity within the chicken gut microbiome revealed by metagenomics and culture.</title>
        <authorList>
            <person name="Gilroy R."/>
            <person name="Ravi A."/>
            <person name="Getino M."/>
            <person name="Pursley I."/>
            <person name="Horton D.L."/>
            <person name="Alikhan N.F."/>
            <person name="Baker D."/>
            <person name="Gharbi K."/>
            <person name="Hall N."/>
            <person name="Watson M."/>
            <person name="Adriaenssens E.M."/>
            <person name="Foster-Nyarko E."/>
            <person name="Jarju S."/>
            <person name="Secka A."/>
            <person name="Antonio M."/>
            <person name="Oren A."/>
            <person name="Chaudhuri R.R."/>
            <person name="La Ragione R."/>
            <person name="Hildebrand F."/>
            <person name="Pallen M.J."/>
        </authorList>
    </citation>
    <scope>NUCLEOTIDE SEQUENCE</scope>
    <source>
        <strain evidence="2">ChiHecec2B26-709</strain>
    </source>
</reference>
<proteinExistence type="predicted"/>
<accession>A0A9D1GMU4</accession>
<feature type="chain" id="PRO_5038963283" evidence="1">
    <location>
        <begin position="31"/>
        <end position="307"/>
    </location>
</feature>